<feature type="transmembrane region" description="Helical" evidence="1">
    <location>
        <begin position="153"/>
        <end position="170"/>
    </location>
</feature>
<dbReference type="AlphaFoldDB" id="A0A0C3QGM7"/>
<feature type="transmembrane region" description="Helical" evidence="1">
    <location>
        <begin position="94"/>
        <end position="112"/>
    </location>
</feature>
<dbReference type="Proteomes" id="UP000054248">
    <property type="component" value="Unassembled WGS sequence"/>
</dbReference>
<feature type="non-terminal residue" evidence="3">
    <location>
        <position position="173"/>
    </location>
</feature>
<reference evidence="4" key="2">
    <citation type="submission" date="2015-01" db="EMBL/GenBank/DDBJ databases">
        <title>Evolutionary Origins and Diversification of the Mycorrhizal Mutualists.</title>
        <authorList>
            <consortium name="DOE Joint Genome Institute"/>
            <consortium name="Mycorrhizal Genomics Consortium"/>
            <person name="Kohler A."/>
            <person name="Kuo A."/>
            <person name="Nagy L.G."/>
            <person name="Floudas D."/>
            <person name="Copeland A."/>
            <person name="Barry K.W."/>
            <person name="Cichocki N."/>
            <person name="Veneault-Fourrey C."/>
            <person name="LaButti K."/>
            <person name="Lindquist E.A."/>
            <person name="Lipzen A."/>
            <person name="Lundell T."/>
            <person name="Morin E."/>
            <person name="Murat C."/>
            <person name="Riley R."/>
            <person name="Ohm R."/>
            <person name="Sun H."/>
            <person name="Tunlid A."/>
            <person name="Henrissat B."/>
            <person name="Grigoriev I.V."/>
            <person name="Hibbett D.S."/>
            <person name="Martin F."/>
        </authorList>
    </citation>
    <scope>NUCLEOTIDE SEQUENCE [LARGE SCALE GENOMIC DNA]</scope>
    <source>
        <strain evidence="4">MUT 4182</strain>
    </source>
</reference>
<dbReference type="OrthoDB" id="3221808at2759"/>
<dbReference type="HOGENOM" id="CLU_018688_1_2_1"/>
<evidence type="ECO:0000313" key="3">
    <source>
        <dbReference type="EMBL" id="KIO25526.1"/>
    </source>
</evidence>
<gene>
    <name evidence="3" type="ORF">M407DRAFT_51667</name>
</gene>
<reference evidence="3 4" key="1">
    <citation type="submission" date="2014-04" db="EMBL/GenBank/DDBJ databases">
        <authorList>
            <consortium name="DOE Joint Genome Institute"/>
            <person name="Kuo A."/>
            <person name="Girlanda M."/>
            <person name="Perotto S."/>
            <person name="Kohler A."/>
            <person name="Nagy L.G."/>
            <person name="Floudas D."/>
            <person name="Copeland A."/>
            <person name="Barry K.W."/>
            <person name="Cichocki N."/>
            <person name="Veneault-Fourrey C."/>
            <person name="LaButti K."/>
            <person name="Lindquist E.A."/>
            <person name="Lipzen A."/>
            <person name="Lundell T."/>
            <person name="Morin E."/>
            <person name="Murat C."/>
            <person name="Sun H."/>
            <person name="Tunlid A."/>
            <person name="Henrissat B."/>
            <person name="Grigoriev I.V."/>
            <person name="Hibbett D.S."/>
            <person name="Martin F."/>
            <person name="Nordberg H.P."/>
            <person name="Cantor M.N."/>
            <person name="Hua S.X."/>
        </authorList>
    </citation>
    <scope>NUCLEOTIDE SEQUENCE [LARGE SCALE GENOMIC DNA]</scope>
    <source>
        <strain evidence="3 4">MUT 4182</strain>
    </source>
</reference>
<dbReference type="STRING" id="1051891.A0A0C3QGM7"/>
<dbReference type="InterPro" id="IPR045338">
    <property type="entry name" value="DUF6535"/>
</dbReference>
<feature type="non-terminal residue" evidence="3">
    <location>
        <position position="1"/>
    </location>
</feature>
<accession>A0A0C3QGM7</accession>
<evidence type="ECO:0000259" key="2">
    <source>
        <dbReference type="Pfam" id="PF20153"/>
    </source>
</evidence>
<name>A0A0C3QGM7_9AGAM</name>
<sequence>FWNRYDKLADGHDQRLIKNLNDNLDVLLIFAGLFSAVNTSFLQMTTPSLSPDPSAETNYLLRLLITKLDNTTFPSAPEPPSQSKVLISVRTNCLLYSSLCCSILAAVGAMLAKEWLQSFERGGQVGPLQDQVLRRQHKFNGVRQWQLEPMTRLLPTLLLISVVLFFFGLIEFL</sequence>
<keyword evidence="1" id="KW-0812">Transmembrane</keyword>
<keyword evidence="4" id="KW-1185">Reference proteome</keyword>
<dbReference type="Pfam" id="PF20153">
    <property type="entry name" value="DUF6535"/>
    <property type="match status" value="1"/>
</dbReference>
<evidence type="ECO:0000313" key="4">
    <source>
        <dbReference type="Proteomes" id="UP000054248"/>
    </source>
</evidence>
<keyword evidence="1" id="KW-1133">Transmembrane helix</keyword>
<evidence type="ECO:0000256" key="1">
    <source>
        <dbReference type="SAM" id="Phobius"/>
    </source>
</evidence>
<dbReference type="EMBL" id="KN823040">
    <property type="protein sequence ID" value="KIO25526.1"/>
    <property type="molecule type" value="Genomic_DNA"/>
</dbReference>
<keyword evidence="1" id="KW-0472">Membrane</keyword>
<feature type="domain" description="DUF6535" evidence="2">
    <location>
        <begin position="2"/>
        <end position="173"/>
    </location>
</feature>
<protein>
    <recommendedName>
        <fullName evidence="2">DUF6535 domain-containing protein</fullName>
    </recommendedName>
</protein>
<proteinExistence type="predicted"/>
<organism evidence="3 4">
    <name type="scientific">Tulasnella calospora MUT 4182</name>
    <dbReference type="NCBI Taxonomy" id="1051891"/>
    <lineage>
        <taxon>Eukaryota</taxon>
        <taxon>Fungi</taxon>
        <taxon>Dikarya</taxon>
        <taxon>Basidiomycota</taxon>
        <taxon>Agaricomycotina</taxon>
        <taxon>Agaricomycetes</taxon>
        <taxon>Cantharellales</taxon>
        <taxon>Tulasnellaceae</taxon>
        <taxon>Tulasnella</taxon>
    </lineage>
</organism>